<dbReference type="Proteomes" id="UP000320209">
    <property type="component" value="Unassembled WGS sequence"/>
</dbReference>
<keyword evidence="2" id="KW-1185">Reference proteome</keyword>
<evidence type="ECO:0000313" key="1">
    <source>
        <dbReference type="EMBL" id="TQL70632.1"/>
    </source>
</evidence>
<sequence length="57" mass="5944">MDKKKILTIIGVLFVGFWLFTDPQGLTSTISAIAGGIWGVTTDVFGGVIGTIKGSTN</sequence>
<gene>
    <name evidence="1" type="ORF">FB381_4571</name>
</gene>
<proteinExistence type="predicted"/>
<reference evidence="1 2" key="1">
    <citation type="submission" date="2019-06" db="EMBL/GenBank/DDBJ databases">
        <title>Sequencing the genomes of 1000 actinobacteria strains.</title>
        <authorList>
            <person name="Klenk H.-P."/>
        </authorList>
    </citation>
    <scope>NUCLEOTIDE SEQUENCE [LARGE SCALE GENOMIC DNA]</scope>
    <source>
        <strain evidence="1 2">DSM 25218</strain>
    </source>
</reference>
<dbReference type="RefSeq" id="WP_170225278.1">
    <property type="nucleotide sequence ID" value="NZ_VFOV01000001.1"/>
</dbReference>
<accession>A0A543ADH5</accession>
<name>A0A543ADH5_9ACTN</name>
<evidence type="ECO:0000313" key="2">
    <source>
        <dbReference type="Proteomes" id="UP000320209"/>
    </source>
</evidence>
<dbReference type="AlphaFoldDB" id="A0A543ADH5"/>
<comment type="caution">
    <text evidence="1">The sequence shown here is derived from an EMBL/GenBank/DDBJ whole genome shotgun (WGS) entry which is preliminary data.</text>
</comment>
<protein>
    <submittedName>
        <fullName evidence="1">Uncharacterized protein</fullName>
    </submittedName>
</protein>
<dbReference type="EMBL" id="VFOV01000001">
    <property type="protein sequence ID" value="TQL70632.1"/>
    <property type="molecule type" value="Genomic_DNA"/>
</dbReference>
<organism evidence="1 2">
    <name type="scientific">Nocardioides albertanoniae</name>
    <dbReference type="NCBI Taxonomy" id="1175486"/>
    <lineage>
        <taxon>Bacteria</taxon>
        <taxon>Bacillati</taxon>
        <taxon>Actinomycetota</taxon>
        <taxon>Actinomycetes</taxon>
        <taxon>Propionibacteriales</taxon>
        <taxon>Nocardioidaceae</taxon>
        <taxon>Nocardioides</taxon>
    </lineage>
</organism>